<dbReference type="InterPro" id="IPR007138">
    <property type="entry name" value="ABM_dom"/>
</dbReference>
<reference evidence="2" key="1">
    <citation type="submission" date="2021-04" db="EMBL/GenBank/DDBJ databases">
        <title>The complete genome sequence of Caulobacter sp. S6.</title>
        <authorList>
            <person name="Tang Y."/>
            <person name="Ouyang W."/>
            <person name="Liu Q."/>
            <person name="Huang B."/>
            <person name="Guo Z."/>
            <person name="Lei P."/>
        </authorList>
    </citation>
    <scope>NUCLEOTIDE SEQUENCE</scope>
    <source>
        <strain evidence="2">S6</strain>
    </source>
</reference>
<dbReference type="SUPFAM" id="SSF54909">
    <property type="entry name" value="Dimeric alpha+beta barrel"/>
    <property type="match status" value="1"/>
</dbReference>
<dbReference type="EMBL" id="CP073078">
    <property type="protein sequence ID" value="QUD90506.1"/>
    <property type="molecule type" value="Genomic_DNA"/>
</dbReference>
<name>A0A975G5N6_9CAUL</name>
<dbReference type="RefSeq" id="WP_211940557.1">
    <property type="nucleotide sequence ID" value="NZ_CP073078.1"/>
</dbReference>
<dbReference type="GO" id="GO:0004497">
    <property type="term" value="F:monooxygenase activity"/>
    <property type="evidence" value="ECO:0007669"/>
    <property type="project" value="UniProtKB-KW"/>
</dbReference>
<evidence type="ECO:0000313" key="3">
    <source>
        <dbReference type="Proteomes" id="UP000676409"/>
    </source>
</evidence>
<dbReference type="Gene3D" id="3.30.70.100">
    <property type="match status" value="1"/>
</dbReference>
<gene>
    <name evidence="2" type="ORF">KCG34_11890</name>
</gene>
<evidence type="ECO:0000259" key="1">
    <source>
        <dbReference type="PROSITE" id="PS51725"/>
    </source>
</evidence>
<proteinExistence type="predicted"/>
<protein>
    <submittedName>
        <fullName evidence="2">Antibiotic biosynthesis monooxygenase</fullName>
    </submittedName>
</protein>
<accession>A0A975G5N6</accession>
<dbReference type="AlphaFoldDB" id="A0A975G5N6"/>
<dbReference type="Pfam" id="PF03992">
    <property type="entry name" value="ABM"/>
    <property type="match status" value="1"/>
</dbReference>
<organism evidence="2 3">
    <name type="scientific">Phenylobacterium montanum</name>
    <dbReference type="NCBI Taxonomy" id="2823693"/>
    <lineage>
        <taxon>Bacteria</taxon>
        <taxon>Pseudomonadati</taxon>
        <taxon>Pseudomonadota</taxon>
        <taxon>Alphaproteobacteria</taxon>
        <taxon>Caulobacterales</taxon>
        <taxon>Caulobacteraceae</taxon>
        <taxon>Phenylobacterium</taxon>
    </lineage>
</organism>
<keyword evidence="2" id="KW-0560">Oxidoreductase</keyword>
<sequence>MRIVISGEIDLEPGARERALTGARELIQAALAEKGCVHYAWTADINRPGRVHVFEEWESEPDLAAHLAGKPYQGMLAHLSGCGLIGAVTRKYRVDHVEPVYDPEGRPRADFFTG</sequence>
<dbReference type="PROSITE" id="PS51725">
    <property type="entry name" value="ABM"/>
    <property type="match status" value="1"/>
</dbReference>
<keyword evidence="2" id="KW-0503">Monooxygenase</keyword>
<feature type="domain" description="ABM" evidence="1">
    <location>
        <begin position="3"/>
        <end position="92"/>
    </location>
</feature>
<dbReference type="InterPro" id="IPR011008">
    <property type="entry name" value="Dimeric_a/b-barrel"/>
</dbReference>
<keyword evidence="3" id="KW-1185">Reference proteome</keyword>
<dbReference type="KEGG" id="caul:KCG34_11890"/>
<evidence type="ECO:0000313" key="2">
    <source>
        <dbReference type="EMBL" id="QUD90506.1"/>
    </source>
</evidence>
<dbReference type="Proteomes" id="UP000676409">
    <property type="component" value="Chromosome"/>
</dbReference>